<feature type="chain" id="PRO_5005539244" description="FAD-binding PCMH-type domain-containing protein" evidence="6">
    <location>
        <begin position="22"/>
        <end position="528"/>
    </location>
</feature>
<dbReference type="InterPro" id="IPR016169">
    <property type="entry name" value="FAD-bd_PCMH_sub2"/>
</dbReference>
<dbReference type="PANTHER" id="PTHR42973">
    <property type="entry name" value="BINDING OXIDOREDUCTASE, PUTATIVE (AFU_ORTHOLOGUE AFUA_1G17690)-RELATED"/>
    <property type="match status" value="1"/>
</dbReference>
<dbReference type="eggNOG" id="ENOG502QVGN">
    <property type="taxonomic scope" value="Eukaryota"/>
</dbReference>
<dbReference type="RefSeq" id="XP_014160196.1">
    <property type="nucleotide sequence ID" value="XM_014304721.1"/>
</dbReference>
<evidence type="ECO:0000259" key="7">
    <source>
        <dbReference type="PROSITE" id="PS51387"/>
    </source>
</evidence>
<keyword evidence="4" id="KW-0274">FAD</keyword>
<keyword evidence="6" id="KW-0732">Signal</keyword>
<proteinExistence type="inferred from homology"/>
<reference evidence="8 9" key="1">
    <citation type="submission" date="2011-02" db="EMBL/GenBank/DDBJ databases">
        <title>The Genome Sequence of Sphaeroforma arctica JP610.</title>
        <authorList>
            <consortium name="The Broad Institute Genome Sequencing Platform"/>
            <person name="Russ C."/>
            <person name="Cuomo C."/>
            <person name="Young S.K."/>
            <person name="Zeng Q."/>
            <person name="Gargeya S."/>
            <person name="Alvarado L."/>
            <person name="Berlin A."/>
            <person name="Chapman S.B."/>
            <person name="Chen Z."/>
            <person name="Freedman E."/>
            <person name="Gellesch M."/>
            <person name="Goldberg J."/>
            <person name="Griggs A."/>
            <person name="Gujja S."/>
            <person name="Heilman E."/>
            <person name="Heiman D."/>
            <person name="Howarth C."/>
            <person name="Mehta T."/>
            <person name="Neiman D."/>
            <person name="Pearson M."/>
            <person name="Roberts A."/>
            <person name="Saif S."/>
            <person name="Shea T."/>
            <person name="Shenoy N."/>
            <person name="Sisk P."/>
            <person name="Stolte C."/>
            <person name="Sykes S."/>
            <person name="White J."/>
            <person name="Yandava C."/>
            <person name="Burger G."/>
            <person name="Gray M.W."/>
            <person name="Holland P.W.H."/>
            <person name="King N."/>
            <person name="Lang F.B.F."/>
            <person name="Roger A.J."/>
            <person name="Ruiz-Trillo I."/>
            <person name="Haas B."/>
            <person name="Nusbaum C."/>
            <person name="Birren B."/>
        </authorList>
    </citation>
    <scope>NUCLEOTIDE SEQUENCE [LARGE SCALE GENOMIC DNA]</scope>
    <source>
        <strain evidence="8 9">JP610</strain>
    </source>
</reference>
<keyword evidence="3" id="KW-0285">Flavoprotein</keyword>
<dbReference type="InterPro" id="IPR050416">
    <property type="entry name" value="FAD-linked_Oxidoreductase"/>
</dbReference>
<evidence type="ECO:0000313" key="9">
    <source>
        <dbReference type="Proteomes" id="UP000054560"/>
    </source>
</evidence>
<dbReference type="InterPro" id="IPR036318">
    <property type="entry name" value="FAD-bd_PCMH-like_sf"/>
</dbReference>
<dbReference type="GO" id="GO:0016491">
    <property type="term" value="F:oxidoreductase activity"/>
    <property type="evidence" value="ECO:0007669"/>
    <property type="project" value="UniProtKB-KW"/>
</dbReference>
<feature type="signal peptide" evidence="6">
    <location>
        <begin position="1"/>
        <end position="21"/>
    </location>
</feature>
<feature type="domain" description="FAD-binding PCMH-type" evidence="7">
    <location>
        <begin position="64"/>
        <end position="239"/>
    </location>
</feature>
<dbReference type="PANTHER" id="PTHR42973:SF39">
    <property type="entry name" value="FAD-BINDING PCMH-TYPE DOMAIN-CONTAINING PROTEIN"/>
    <property type="match status" value="1"/>
</dbReference>
<evidence type="ECO:0000256" key="6">
    <source>
        <dbReference type="SAM" id="SignalP"/>
    </source>
</evidence>
<gene>
    <name evidence="8" type="ORF">SARC_01556</name>
</gene>
<accession>A0A0L0GBK7</accession>
<evidence type="ECO:0000256" key="1">
    <source>
        <dbReference type="ARBA" id="ARBA00001974"/>
    </source>
</evidence>
<dbReference type="Gene3D" id="3.30.465.10">
    <property type="match status" value="1"/>
</dbReference>
<organism evidence="8 9">
    <name type="scientific">Sphaeroforma arctica JP610</name>
    <dbReference type="NCBI Taxonomy" id="667725"/>
    <lineage>
        <taxon>Eukaryota</taxon>
        <taxon>Ichthyosporea</taxon>
        <taxon>Ichthyophonida</taxon>
        <taxon>Sphaeroforma</taxon>
    </lineage>
</organism>
<dbReference type="GO" id="GO:0071949">
    <property type="term" value="F:FAD binding"/>
    <property type="evidence" value="ECO:0007669"/>
    <property type="project" value="InterPro"/>
</dbReference>
<evidence type="ECO:0000256" key="2">
    <source>
        <dbReference type="ARBA" id="ARBA00005466"/>
    </source>
</evidence>
<dbReference type="SUPFAM" id="SSF56176">
    <property type="entry name" value="FAD-binding/transporter-associated domain-like"/>
    <property type="match status" value="1"/>
</dbReference>
<evidence type="ECO:0000256" key="4">
    <source>
        <dbReference type="ARBA" id="ARBA00022827"/>
    </source>
</evidence>
<sequence length="528" mass="57238">MGRIVVNSLLAITAVVGGLEAYKITPRQATPLGECISTASPNVTVYGVADPFFLNSYIGTNLGYQQEPTLVVKVQNVEDIKAGVVCAKSLNEEIVVRNGGNSFAGFSYSSGIVLNLDDFIDVQVDTIAGKIKVESGNRLGRIYGFLVEASEGGNMSVIGAGTWPYLGIAGHSLCAGYGMMGRKTGYITDQIEQFEVVNATGDLIVVSEAENSELFYAMRGGCSSSFGFITSVTIHTTTIPSDKMVYIDTRARGLEDSVQVGNWWQQYASIDAPEELTTTFTFGVGGDDNSNPYVRIRGVYLGSKAEAESALLADFEVGFSGIFSTTEIRDMFVEHDYLGGVNAFTGVAEFNTVDDFKAMTTLDRESVFYKTSFLMFDVITEPSAYEQVFQYFTDGKLDYFGWKAMGGAQTSNSTVQLGDVDHSDPRSPIVRGHLVQCHLGLTDTSNSGIEATKATVLEASAVIEASFISERNGIWRYPGYLARYDDYMTTGNAGNIYFGEANTEKLARAREDADGEGVLISDSSRYLF</sequence>
<name>A0A0L0GBK7_9EUKA</name>
<keyword evidence="5" id="KW-0560">Oxidoreductase</keyword>
<dbReference type="AlphaFoldDB" id="A0A0L0GBK7"/>
<comment type="cofactor">
    <cofactor evidence="1">
        <name>FAD</name>
        <dbReference type="ChEBI" id="CHEBI:57692"/>
    </cofactor>
</comment>
<dbReference type="Proteomes" id="UP000054560">
    <property type="component" value="Unassembled WGS sequence"/>
</dbReference>
<dbReference type="GeneID" id="25902060"/>
<evidence type="ECO:0000256" key="5">
    <source>
        <dbReference type="ARBA" id="ARBA00023002"/>
    </source>
</evidence>
<dbReference type="PROSITE" id="PS51387">
    <property type="entry name" value="FAD_PCMH"/>
    <property type="match status" value="1"/>
</dbReference>
<dbReference type="EMBL" id="KQ241659">
    <property type="protein sequence ID" value="KNC86294.1"/>
    <property type="molecule type" value="Genomic_DNA"/>
</dbReference>
<dbReference type="InterPro" id="IPR006094">
    <property type="entry name" value="Oxid_FAD_bind_N"/>
</dbReference>
<dbReference type="OrthoDB" id="415825at2759"/>
<dbReference type="Gene3D" id="3.40.462.20">
    <property type="match status" value="1"/>
</dbReference>
<keyword evidence="9" id="KW-1185">Reference proteome</keyword>
<evidence type="ECO:0000313" key="8">
    <source>
        <dbReference type="EMBL" id="KNC86294.1"/>
    </source>
</evidence>
<dbReference type="Pfam" id="PF01565">
    <property type="entry name" value="FAD_binding_4"/>
    <property type="match status" value="1"/>
</dbReference>
<dbReference type="InterPro" id="IPR016166">
    <property type="entry name" value="FAD-bd_PCMH"/>
</dbReference>
<protein>
    <recommendedName>
        <fullName evidence="7">FAD-binding PCMH-type domain-containing protein</fullName>
    </recommendedName>
</protein>
<comment type="similarity">
    <text evidence="2">Belongs to the oxygen-dependent FAD-linked oxidoreductase family.</text>
</comment>
<dbReference type="STRING" id="667725.A0A0L0GBK7"/>
<evidence type="ECO:0000256" key="3">
    <source>
        <dbReference type="ARBA" id="ARBA00022630"/>
    </source>
</evidence>